<organism evidence="2 3">
    <name type="scientific">Nesidiocoris tenuis</name>
    <dbReference type="NCBI Taxonomy" id="355587"/>
    <lineage>
        <taxon>Eukaryota</taxon>
        <taxon>Metazoa</taxon>
        <taxon>Ecdysozoa</taxon>
        <taxon>Arthropoda</taxon>
        <taxon>Hexapoda</taxon>
        <taxon>Insecta</taxon>
        <taxon>Pterygota</taxon>
        <taxon>Neoptera</taxon>
        <taxon>Paraneoptera</taxon>
        <taxon>Hemiptera</taxon>
        <taxon>Heteroptera</taxon>
        <taxon>Panheteroptera</taxon>
        <taxon>Cimicomorpha</taxon>
        <taxon>Miridae</taxon>
        <taxon>Dicyphina</taxon>
        <taxon>Nesidiocoris</taxon>
    </lineage>
</organism>
<protein>
    <submittedName>
        <fullName evidence="2">Uncharacterized protein</fullName>
    </submittedName>
</protein>
<evidence type="ECO:0000313" key="2">
    <source>
        <dbReference type="EMBL" id="BES88781.1"/>
    </source>
</evidence>
<dbReference type="Proteomes" id="UP001307889">
    <property type="component" value="Chromosome 1"/>
</dbReference>
<accession>A0ABN7A900</accession>
<feature type="compositionally biased region" description="Basic and acidic residues" evidence="1">
    <location>
        <begin position="71"/>
        <end position="80"/>
    </location>
</feature>
<evidence type="ECO:0000313" key="3">
    <source>
        <dbReference type="Proteomes" id="UP001307889"/>
    </source>
</evidence>
<evidence type="ECO:0000256" key="1">
    <source>
        <dbReference type="SAM" id="MobiDB-lite"/>
    </source>
</evidence>
<name>A0ABN7A900_9HEMI</name>
<gene>
    <name evidence="2" type="ORF">NTJ_01588</name>
</gene>
<sequence length="80" mass="8683">MPLSFAFEEVRTGEVNGVRHSRPDFEEVAQPTAGAPGNRSKIQPIPAVVCTNPNTEPLYTVDAPLTSTTNDPRESGRCRT</sequence>
<proteinExistence type="predicted"/>
<dbReference type="EMBL" id="AP028909">
    <property type="protein sequence ID" value="BES88781.1"/>
    <property type="molecule type" value="Genomic_DNA"/>
</dbReference>
<keyword evidence="3" id="KW-1185">Reference proteome</keyword>
<feature type="region of interest" description="Disordered" evidence="1">
    <location>
        <begin position="60"/>
        <end position="80"/>
    </location>
</feature>
<reference evidence="2 3" key="1">
    <citation type="submission" date="2023-09" db="EMBL/GenBank/DDBJ databases">
        <title>Nesidiocoris tenuis whole genome shotgun sequence.</title>
        <authorList>
            <person name="Shibata T."/>
            <person name="Shimoda M."/>
            <person name="Kobayashi T."/>
            <person name="Uehara T."/>
        </authorList>
    </citation>
    <scope>NUCLEOTIDE SEQUENCE [LARGE SCALE GENOMIC DNA]</scope>
    <source>
        <strain evidence="2 3">Japan</strain>
    </source>
</reference>